<keyword evidence="1" id="KW-0812">Transmembrane</keyword>
<sequence length="334" mass="35471">MNRNVRLGLVLPLVALTVAWLATIAAAFIDVQYSLGKQAPNVRVSTYVVLAGLAAASLLVLWGFKLIDAEHHKNGLVPVVRATYRFAGLMIVLALAFDVIFAFTTFIGSFNQGSTPLGGYGASVPILDRFLGVYLPIILVAGLIVFVLLQATLFRKSSAVEGSETKGMSETQKALAIGYALPIIGTAFAVILGIAVYDAQRTSLQGWTWVLILLLVGASIVLGTRSAAKARLAKPVVREPRAMGAVGAVTLNYVLSLVFGGVVSIMSFTFAQAAVSGLVNYPPCIDEVCKDPSILAATPDWWINQMIPAFLLLVLVEAATYLAITSRNKVSVTS</sequence>
<feature type="transmembrane region" description="Helical" evidence="1">
    <location>
        <begin position="43"/>
        <end position="64"/>
    </location>
</feature>
<feature type="transmembrane region" description="Helical" evidence="1">
    <location>
        <begin position="209"/>
        <end position="228"/>
    </location>
</feature>
<gene>
    <name evidence="2" type="ORF">UFOPK1843_00935</name>
</gene>
<evidence type="ECO:0000313" key="2">
    <source>
        <dbReference type="EMBL" id="CAB4612671.1"/>
    </source>
</evidence>
<keyword evidence="1" id="KW-1133">Transmembrane helix</keyword>
<feature type="transmembrane region" description="Helical" evidence="1">
    <location>
        <begin position="249"/>
        <end position="271"/>
    </location>
</feature>
<feature type="transmembrane region" description="Helical" evidence="1">
    <location>
        <begin position="130"/>
        <end position="154"/>
    </location>
</feature>
<feature type="transmembrane region" description="Helical" evidence="1">
    <location>
        <begin position="175"/>
        <end position="197"/>
    </location>
</feature>
<name>A0A6J6HG38_9ZZZZ</name>
<dbReference type="EMBL" id="CAEZUR010000076">
    <property type="protein sequence ID" value="CAB4612671.1"/>
    <property type="molecule type" value="Genomic_DNA"/>
</dbReference>
<accession>A0A6J6HG38</accession>
<proteinExistence type="predicted"/>
<reference evidence="2" key="1">
    <citation type="submission" date="2020-05" db="EMBL/GenBank/DDBJ databases">
        <authorList>
            <person name="Chiriac C."/>
            <person name="Salcher M."/>
            <person name="Ghai R."/>
            <person name="Kavagutti S V."/>
        </authorList>
    </citation>
    <scope>NUCLEOTIDE SEQUENCE</scope>
</reference>
<organism evidence="2">
    <name type="scientific">freshwater metagenome</name>
    <dbReference type="NCBI Taxonomy" id="449393"/>
    <lineage>
        <taxon>unclassified sequences</taxon>
        <taxon>metagenomes</taxon>
        <taxon>ecological metagenomes</taxon>
    </lineage>
</organism>
<evidence type="ECO:0000256" key="1">
    <source>
        <dbReference type="SAM" id="Phobius"/>
    </source>
</evidence>
<protein>
    <submittedName>
        <fullName evidence="2">Unannotated protein</fullName>
    </submittedName>
</protein>
<dbReference type="AlphaFoldDB" id="A0A6J6HG38"/>
<keyword evidence="1" id="KW-0472">Membrane</keyword>
<feature type="transmembrane region" description="Helical" evidence="1">
    <location>
        <begin position="302"/>
        <end position="324"/>
    </location>
</feature>
<feature type="transmembrane region" description="Helical" evidence="1">
    <location>
        <begin position="84"/>
        <end position="110"/>
    </location>
</feature>